<dbReference type="AlphaFoldDB" id="A0A8X7WHL6"/>
<evidence type="ECO:0000313" key="2">
    <source>
        <dbReference type="Proteomes" id="UP000886595"/>
    </source>
</evidence>
<reference evidence="1 2" key="1">
    <citation type="submission" date="2020-02" db="EMBL/GenBank/DDBJ databases">
        <authorList>
            <person name="Ma Q."/>
            <person name="Huang Y."/>
            <person name="Song X."/>
            <person name="Pei D."/>
        </authorList>
    </citation>
    <scope>NUCLEOTIDE SEQUENCE [LARGE SCALE GENOMIC DNA]</scope>
    <source>
        <strain evidence="1">Sxm20200214</strain>
        <tissue evidence="1">Leaf</tissue>
    </source>
</reference>
<dbReference type="Proteomes" id="UP000886595">
    <property type="component" value="Unassembled WGS sequence"/>
</dbReference>
<accession>A0A8X7WHL6</accession>
<name>A0A8X7WHL6_BRACI</name>
<sequence length="141" mass="15744">MRLLLECRFVERNKVNGDGLTFLDILGNLENAGVWDLDLEQVVLKTRCKEAASIPKPKAVSEFFKSPLDFSTFNSTITNRLRTNTSEEARGAFLIVFTLIITATYQTALQPPGGGLLSKDPHYKKNAHADLLIKDGFFILL</sequence>
<protein>
    <submittedName>
        <fullName evidence="1">Uncharacterized protein</fullName>
    </submittedName>
</protein>
<organism evidence="1 2">
    <name type="scientific">Brassica carinata</name>
    <name type="common">Ethiopian mustard</name>
    <name type="synonym">Abyssinian cabbage</name>
    <dbReference type="NCBI Taxonomy" id="52824"/>
    <lineage>
        <taxon>Eukaryota</taxon>
        <taxon>Viridiplantae</taxon>
        <taxon>Streptophyta</taxon>
        <taxon>Embryophyta</taxon>
        <taxon>Tracheophyta</taxon>
        <taxon>Spermatophyta</taxon>
        <taxon>Magnoliopsida</taxon>
        <taxon>eudicotyledons</taxon>
        <taxon>Gunneridae</taxon>
        <taxon>Pentapetalae</taxon>
        <taxon>rosids</taxon>
        <taxon>malvids</taxon>
        <taxon>Brassicales</taxon>
        <taxon>Brassicaceae</taxon>
        <taxon>Brassiceae</taxon>
        <taxon>Brassica</taxon>
    </lineage>
</organism>
<comment type="caution">
    <text evidence="1">The sequence shown here is derived from an EMBL/GenBank/DDBJ whole genome shotgun (WGS) entry which is preliminary data.</text>
</comment>
<dbReference type="OrthoDB" id="1027003at2759"/>
<gene>
    <name evidence="1" type="ORF">Bca52824_001064</name>
</gene>
<keyword evidence="2" id="KW-1185">Reference proteome</keyword>
<proteinExistence type="predicted"/>
<evidence type="ECO:0000313" key="1">
    <source>
        <dbReference type="EMBL" id="KAG2329884.1"/>
    </source>
</evidence>
<dbReference type="EMBL" id="JAAMPC010000001">
    <property type="protein sequence ID" value="KAG2329884.1"/>
    <property type="molecule type" value="Genomic_DNA"/>
</dbReference>